<name>A0ACB9KS72_BAUVA</name>
<keyword evidence="2" id="KW-1185">Reference proteome</keyword>
<gene>
    <name evidence="1" type="ORF">L6164_033605</name>
</gene>
<organism evidence="1 2">
    <name type="scientific">Bauhinia variegata</name>
    <name type="common">Purple orchid tree</name>
    <name type="synonym">Phanera variegata</name>
    <dbReference type="NCBI Taxonomy" id="167791"/>
    <lineage>
        <taxon>Eukaryota</taxon>
        <taxon>Viridiplantae</taxon>
        <taxon>Streptophyta</taxon>
        <taxon>Embryophyta</taxon>
        <taxon>Tracheophyta</taxon>
        <taxon>Spermatophyta</taxon>
        <taxon>Magnoliopsida</taxon>
        <taxon>eudicotyledons</taxon>
        <taxon>Gunneridae</taxon>
        <taxon>Pentapetalae</taxon>
        <taxon>rosids</taxon>
        <taxon>fabids</taxon>
        <taxon>Fabales</taxon>
        <taxon>Fabaceae</taxon>
        <taxon>Cercidoideae</taxon>
        <taxon>Cercideae</taxon>
        <taxon>Bauhiniinae</taxon>
        <taxon>Bauhinia</taxon>
    </lineage>
</organism>
<proteinExistence type="predicted"/>
<comment type="caution">
    <text evidence="1">The sequence shown here is derived from an EMBL/GenBank/DDBJ whole genome shotgun (WGS) entry which is preliminary data.</text>
</comment>
<protein>
    <submittedName>
        <fullName evidence="1">Uncharacterized protein</fullName>
    </submittedName>
</protein>
<dbReference type="EMBL" id="CM039438">
    <property type="protein sequence ID" value="KAI4300204.1"/>
    <property type="molecule type" value="Genomic_DNA"/>
</dbReference>
<evidence type="ECO:0000313" key="2">
    <source>
        <dbReference type="Proteomes" id="UP000828941"/>
    </source>
</evidence>
<accession>A0ACB9KS72</accession>
<sequence>MEDPFERRHHSESCLANLLRNNNGNSKCTRSSNHLRFLMELPGVFELFMPICSTVGTLFTPCLIPDSKPLYLASIILKIQGLQNEIKLVPIDLQDKPTWHKEKIHPENKVPSLEHNGKVLAESLDLIKYVDANFEGPSLEATDPAKKEFGDQLIVYVDTFTKEVFSSFRGGDHVQLSSASFDNLENALGKFDDGPFFLGQFSLVDIAFITFVERFQIVFTELYKHDITAGRPKLAAWIEELNKFDAYKQTKVEPEVFFNVFKKHFSGRP</sequence>
<dbReference type="Proteomes" id="UP000828941">
    <property type="component" value="Chromosome 13"/>
</dbReference>
<reference evidence="1 2" key="1">
    <citation type="journal article" date="2022" name="DNA Res.">
        <title>Chromosomal-level genome assembly of the orchid tree Bauhinia variegata (Leguminosae; Cercidoideae) supports the allotetraploid origin hypothesis of Bauhinia.</title>
        <authorList>
            <person name="Zhong Y."/>
            <person name="Chen Y."/>
            <person name="Zheng D."/>
            <person name="Pang J."/>
            <person name="Liu Y."/>
            <person name="Luo S."/>
            <person name="Meng S."/>
            <person name="Qian L."/>
            <person name="Wei D."/>
            <person name="Dai S."/>
            <person name="Zhou R."/>
        </authorList>
    </citation>
    <scope>NUCLEOTIDE SEQUENCE [LARGE SCALE GENOMIC DNA]</scope>
    <source>
        <strain evidence="1">BV-YZ2020</strain>
    </source>
</reference>
<evidence type="ECO:0000313" key="1">
    <source>
        <dbReference type="EMBL" id="KAI4300204.1"/>
    </source>
</evidence>